<accession>A0A1B9Y2N2</accession>
<evidence type="ECO:0000259" key="1">
    <source>
        <dbReference type="Pfam" id="PF26115"/>
    </source>
</evidence>
<dbReference type="Pfam" id="PF26115">
    <property type="entry name" value="PDDEXK_GAPS4"/>
    <property type="match status" value="1"/>
</dbReference>
<dbReference type="Proteomes" id="UP000093186">
    <property type="component" value="Unassembled WGS sequence"/>
</dbReference>
<evidence type="ECO:0000313" key="2">
    <source>
        <dbReference type="EMBL" id="OCK44050.1"/>
    </source>
</evidence>
<comment type="caution">
    <text evidence="2">The sequence shown here is derived from an EMBL/GenBank/DDBJ whole genome shotgun (WGS) entry which is preliminary data.</text>
</comment>
<proteinExistence type="predicted"/>
<name>A0A1B9Y2N2_9FLAO</name>
<dbReference type="InterPro" id="IPR058873">
    <property type="entry name" value="PDDEXK_GAPS4"/>
</dbReference>
<protein>
    <recommendedName>
        <fullName evidence="1">GAPS4 PD-(D/E)XK nuclease domain-containing protein</fullName>
    </recommendedName>
</protein>
<dbReference type="AlphaFoldDB" id="A0A1B9Y2N2"/>
<gene>
    <name evidence="2" type="ORF">BA195_04985</name>
</gene>
<keyword evidence="3" id="KW-1185">Reference proteome</keyword>
<reference evidence="2 3" key="1">
    <citation type="submission" date="2016-06" db="EMBL/GenBank/DDBJ databases">
        <title>Draft Genome Sequence of Tenacibaculum soleae UCD-KL19.</title>
        <authorList>
            <person name="Eisen J.A."/>
            <person name="Coil D.A."/>
            <person name="Lujan K.M."/>
        </authorList>
    </citation>
    <scope>NUCLEOTIDE SEQUENCE [LARGE SCALE GENOMIC DNA]</scope>
    <source>
        <strain evidence="2 3">UCD-KL19</strain>
    </source>
</reference>
<feature type="domain" description="GAPS4 PD-(D/E)XK nuclease" evidence="1">
    <location>
        <begin position="1"/>
        <end position="174"/>
    </location>
</feature>
<dbReference type="RefSeq" id="WP_068703052.1">
    <property type="nucleotide sequence ID" value="NZ_MAKX01000001.1"/>
</dbReference>
<dbReference type="OrthoDB" id="2680225at2"/>
<dbReference type="EMBL" id="MAKX01000001">
    <property type="protein sequence ID" value="OCK44050.1"/>
    <property type="molecule type" value="Genomic_DNA"/>
</dbReference>
<evidence type="ECO:0000313" key="3">
    <source>
        <dbReference type="Proteomes" id="UP000093186"/>
    </source>
</evidence>
<organism evidence="2 3">
    <name type="scientific">Tenacibaculum soleae</name>
    <dbReference type="NCBI Taxonomy" id="447689"/>
    <lineage>
        <taxon>Bacteria</taxon>
        <taxon>Pseudomonadati</taxon>
        <taxon>Bacteroidota</taxon>
        <taxon>Flavobacteriia</taxon>
        <taxon>Flavobacteriales</taxon>
        <taxon>Flavobacteriaceae</taxon>
        <taxon>Tenacibaculum</taxon>
    </lineage>
</organism>
<sequence length="314" mass="36626">MGEWSKSIGEKGEKISKFLFEDILNFNSLEENTSINCVKGKKHKRVEAKKERTTHGLDGLINYKSPVEDYLLDIGLISSKYTGKEYPSSKSTLKTEFKKYIKDLAYGIECFRFSEKKSKIDKEYINVSKTTITGVLVWLSDASPLNYDLSPFLKNAIIDSDLNFDKIILVDNQKINFFYESIFKTKDKYKHENVDFVYHNSGINTELIQEKSYGKTFPLDYLYSDIIPLRIKDNNQIILKVFINDDFDEKSFAQVLNFTKSFDLLNAVDETIFKFKNYNSSIDGNLVKEKLSKFENYKFNENLFVEKFPSDFRN</sequence>
<dbReference type="STRING" id="447689.BA195_04985"/>